<proteinExistence type="predicted"/>
<protein>
    <submittedName>
        <fullName evidence="2">Methyltransferase FkbM domain-containing protein</fullName>
    </submittedName>
</protein>
<evidence type="ECO:0000313" key="2">
    <source>
        <dbReference type="WBParaSite" id="ES5_v2.g12830.t1"/>
    </source>
</evidence>
<dbReference type="WBParaSite" id="ES5_v2.g12830.t1">
    <property type="protein sequence ID" value="ES5_v2.g12830.t1"/>
    <property type="gene ID" value="ES5_v2.g12830"/>
</dbReference>
<organism evidence="1 2">
    <name type="scientific">Panagrolaimus sp. ES5</name>
    <dbReference type="NCBI Taxonomy" id="591445"/>
    <lineage>
        <taxon>Eukaryota</taxon>
        <taxon>Metazoa</taxon>
        <taxon>Ecdysozoa</taxon>
        <taxon>Nematoda</taxon>
        <taxon>Chromadorea</taxon>
        <taxon>Rhabditida</taxon>
        <taxon>Tylenchina</taxon>
        <taxon>Panagrolaimomorpha</taxon>
        <taxon>Panagrolaimoidea</taxon>
        <taxon>Panagrolaimidae</taxon>
        <taxon>Panagrolaimus</taxon>
    </lineage>
</organism>
<evidence type="ECO:0000313" key="1">
    <source>
        <dbReference type="Proteomes" id="UP000887579"/>
    </source>
</evidence>
<dbReference type="Proteomes" id="UP000887579">
    <property type="component" value="Unplaced"/>
</dbReference>
<accession>A0AC34F6Y5</accession>
<sequence length="212" mass="24351">MFLPLVDVVDDCKWLTIGIGGVTLAEELFLKKYPYCSVYGADPADTGNFSKIGNLALFGVGTENSDIQLTVLANGSYVHKSTKVITLTKFMDEFMHSRFLHYLTIDIEGLEYLILQELVNNGKFAQDNITICQIDAELHNPKFPNAPEAIKNINPVKFILEFLNPLSPYIPIFNMPYLRHPHQKITFVNIVNPRCKRDFKPEAYFEFRKMYY</sequence>
<reference evidence="2" key="1">
    <citation type="submission" date="2022-11" db="UniProtKB">
        <authorList>
            <consortium name="WormBaseParasite"/>
        </authorList>
    </citation>
    <scope>IDENTIFICATION</scope>
</reference>
<name>A0AC34F6Y5_9BILA</name>